<accession>A0A2T6ILT1</accession>
<comment type="caution">
    <text evidence="2">The sequence shown here is derived from an EMBL/GenBank/DDBJ whole genome shotgun (WGS) entry which is preliminary data.</text>
</comment>
<feature type="compositionally biased region" description="Basic and acidic residues" evidence="1">
    <location>
        <begin position="169"/>
        <end position="179"/>
    </location>
</feature>
<name>A0A2T6ILT1_TOXGO</name>
<sequence>MTHVRQRRRAKEERKTEKKPCSLLEWRRRSGGCSCWLEAMNWSPSRLCNVLRQKNEDKNSKKTDKSQANHSSTADKKKRCVGEEMARKRSRKRHELESKRATETFGKEKNSAAALRKMNESPMKKMPQTEGCRRDVTRRQRNSSDTGKQATSMSRESGQMKGESEFLVENEKTKHEGKV</sequence>
<evidence type="ECO:0000313" key="2">
    <source>
        <dbReference type="EMBL" id="PUA86290.1"/>
    </source>
</evidence>
<feature type="compositionally biased region" description="Polar residues" evidence="1">
    <location>
        <begin position="143"/>
        <end position="157"/>
    </location>
</feature>
<reference evidence="2 3" key="1">
    <citation type="journal article" date="2016" name="Nat. Commun.">
        <title>Local admixture of amplified and diversified secreted pathogenesis determinants shapes mosaic Toxoplasma gondii genomes.</title>
        <authorList>
            <person name="Lorenzi H."/>
            <person name="Khan A."/>
            <person name="Behnke M.S."/>
            <person name="Namasivayam S."/>
            <person name="Swapna L.S."/>
            <person name="Hadjithomas M."/>
            <person name="Karamycheva S."/>
            <person name="Pinney D."/>
            <person name="Brunk B.P."/>
            <person name="Ajioka J.W."/>
            <person name="Ajzenberg D."/>
            <person name="Boothroyd J.C."/>
            <person name="Boyle J.P."/>
            <person name="Darde M.L."/>
            <person name="Diaz-Miranda M.A."/>
            <person name="Dubey J.P."/>
            <person name="Fritz H.M."/>
            <person name="Gennari S.M."/>
            <person name="Gregory B.D."/>
            <person name="Kim K."/>
            <person name="Saeij J.P."/>
            <person name="Su C."/>
            <person name="White M.W."/>
            <person name="Zhu X.Q."/>
            <person name="Howe D.K."/>
            <person name="Rosenthal B.M."/>
            <person name="Grigg M.E."/>
            <person name="Parkinson J."/>
            <person name="Liu L."/>
            <person name="Kissinger J.C."/>
            <person name="Roos D.S."/>
            <person name="Sibley L.D."/>
        </authorList>
    </citation>
    <scope>NUCLEOTIDE SEQUENCE [LARGE SCALE GENOMIC DNA]</scope>
    <source>
        <strain evidence="2 3">TgCATBr9</strain>
    </source>
</reference>
<feature type="compositionally biased region" description="Basic and acidic residues" evidence="1">
    <location>
        <begin position="53"/>
        <end position="67"/>
    </location>
</feature>
<dbReference type="Proteomes" id="UP000244488">
    <property type="component" value="Unassembled WGS sequence"/>
</dbReference>
<evidence type="ECO:0000313" key="3">
    <source>
        <dbReference type="Proteomes" id="UP000244488"/>
    </source>
</evidence>
<evidence type="ECO:0000256" key="1">
    <source>
        <dbReference type="SAM" id="MobiDB-lite"/>
    </source>
</evidence>
<feature type="region of interest" description="Disordered" evidence="1">
    <location>
        <begin position="1"/>
        <end position="20"/>
    </location>
</feature>
<feature type="compositionally biased region" description="Basic and acidic residues" evidence="1">
    <location>
        <begin position="10"/>
        <end position="20"/>
    </location>
</feature>
<gene>
    <name evidence="2" type="ORF">TGBR9_383700</name>
</gene>
<feature type="region of interest" description="Disordered" evidence="1">
    <location>
        <begin position="53"/>
        <end position="179"/>
    </location>
</feature>
<feature type="compositionally biased region" description="Basic and acidic residues" evidence="1">
    <location>
        <begin position="94"/>
        <end position="110"/>
    </location>
</feature>
<dbReference type="VEuPathDB" id="ToxoDB:TGBR9_383700"/>
<proteinExistence type="predicted"/>
<dbReference type="AlphaFoldDB" id="A0A2T6ILT1"/>
<organism evidence="2 3">
    <name type="scientific">Toxoplasma gondii TgCATBr9</name>
    <dbReference type="NCBI Taxonomy" id="943120"/>
    <lineage>
        <taxon>Eukaryota</taxon>
        <taxon>Sar</taxon>
        <taxon>Alveolata</taxon>
        <taxon>Apicomplexa</taxon>
        <taxon>Conoidasida</taxon>
        <taxon>Coccidia</taxon>
        <taxon>Eucoccidiorida</taxon>
        <taxon>Eimeriorina</taxon>
        <taxon>Sarcocystidae</taxon>
        <taxon>Toxoplasma</taxon>
    </lineage>
</organism>
<dbReference type="EMBL" id="AFHV02002473">
    <property type="protein sequence ID" value="PUA86290.1"/>
    <property type="molecule type" value="Genomic_DNA"/>
</dbReference>
<protein>
    <submittedName>
        <fullName evidence="2">Uncharacterized protein</fullName>
    </submittedName>
</protein>